<reference evidence="8" key="1">
    <citation type="submission" date="2019-10" db="EMBL/GenBank/DDBJ databases">
        <title>Draft genome sequence of Panacibacter sp. KCS-6.</title>
        <authorList>
            <person name="Yim K.J."/>
        </authorList>
    </citation>
    <scope>NUCLEOTIDE SEQUENCE</scope>
    <source>
        <strain evidence="8">KCS-6</strain>
    </source>
</reference>
<evidence type="ECO:0000256" key="4">
    <source>
        <dbReference type="ARBA" id="ARBA00022452"/>
    </source>
</evidence>
<dbReference type="Gene3D" id="1.20.1600.10">
    <property type="entry name" value="Outer membrane efflux proteins (OEP)"/>
    <property type="match status" value="1"/>
</dbReference>
<accession>A0A8J8JVK1</accession>
<evidence type="ECO:0000256" key="6">
    <source>
        <dbReference type="ARBA" id="ARBA00023136"/>
    </source>
</evidence>
<dbReference type="Proteomes" id="UP000598971">
    <property type="component" value="Unassembled WGS sequence"/>
</dbReference>
<dbReference type="AlphaFoldDB" id="A0A8J8JVK1"/>
<organism evidence="8 9">
    <name type="scientific">Limnovirga soli</name>
    <dbReference type="NCBI Taxonomy" id="2656915"/>
    <lineage>
        <taxon>Bacteria</taxon>
        <taxon>Pseudomonadati</taxon>
        <taxon>Bacteroidota</taxon>
        <taxon>Chitinophagia</taxon>
        <taxon>Chitinophagales</taxon>
        <taxon>Chitinophagaceae</taxon>
        <taxon>Limnovirga</taxon>
    </lineage>
</organism>
<evidence type="ECO:0000256" key="5">
    <source>
        <dbReference type="ARBA" id="ARBA00022692"/>
    </source>
</evidence>
<dbReference type="Pfam" id="PF02321">
    <property type="entry name" value="OEP"/>
    <property type="match status" value="2"/>
</dbReference>
<gene>
    <name evidence="8" type="ORF">GD597_14630</name>
</gene>
<dbReference type="InterPro" id="IPR051906">
    <property type="entry name" value="TolC-like"/>
</dbReference>
<keyword evidence="3" id="KW-0813">Transport</keyword>
<dbReference type="RefSeq" id="WP_171608647.1">
    <property type="nucleotide sequence ID" value="NZ_WHPF01000010.1"/>
</dbReference>
<evidence type="ECO:0000256" key="1">
    <source>
        <dbReference type="ARBA" id="ARBA00004442"/>
    </source>
</evidence>
<name>A0A8J8JVK1_9BACT</name>
<dbReference type="SUPFAM" id="SSF56954">
    <property type="entry name" value="Outer membrane efflux proteins (OEP)"/>
    <property type="match status" value="1"/>
</dbReference>
<evidence type="ECO:0000256" key="7">
    <source>
        <dbReference type="ARBA" id="ARBA00023237"/>
    </source>
</evidence>
<comment type="subcellular location">
    <subcellularLocation>
        <location evidence="1">Cell outer membrane</location>
    </subcellularLocation>
</comment>
<proteinExistence type="inferred from homology"/>
<dbReference type="GO" id="GO:1990281">
    <property type="term" value="C:efflux pump complex"/>
    <property type="evidence" value="ECO:0007669"/>
    <property type="project" value="TreeGrafter"/>
</dbReference>
<dbReference type="EMBL" id="WHPF01000010">
    <property type="protein sequence ID" value="NNV56704.1"/>
    <property type="molecule type" value="Genomic_DNA"/>
</dbReference>
<evidence type="ECO:0000313" key="8">
    <source>
        <dbReference type="EMBL" id="NNV56704.1"/>
    </source>
</evidence>
<keyword evidence="4" id="KW-1134">Transmembrane beta strand</keyword>
<evidence type="ECO:0000313" key="9">
    <source>
        <dbReference type="Proteomes" id="UP000598971"/>
    </source>
</evidence>
<comment type="similarity">
    <text evidence="2">Belongs to the outer membrane factor (OMF) (TC 1.B.17) family.</text>
</comment>
<keyword evidence="6" id="KW-0472">Membrane</keyword>
<keyword evidence="5" id="KW-0812">Transmembrane</keyword>
<evidence type="ECO:0000256" key="2">
    <source>
        <dbReference type="ARBA" id="ARBA00007613"/>
    </source>
</evidence>
<evidence type="ECO:0000256" key="3">
    <source>
        <dbReference type="ARBA" id="ARBA00022448"/>
    </source>
</evidence>
<dbReference type="GO" id="GO:0015288">
    <property type="term" value="F:porin activity"/>
    <property type="evidence" value="ECO:0007669"/>
    <property type="project" value="TreeGrafter"/>
</dbReference>
<dbReference type="PANTHER" id="PTHR30026">
    <property type="entry name" value="OUTER MEMBRANE PROTEIN TOLC"/>
    <property type="match status" value="1"/>
</dbReference>
<comment type="caution">
    <text evidence="8">The sequence shown here is derived from an EMBL/GenBank/DDBJ whole genome shotgun (WGS) entry which is preliminary data.</text>
</comment>
<dbReference type="GO" id="GO:0015562">
    <property type="term" value="F:efflux transmembrane transporter activity"/>
    <property type="evidence" value="ECO:0007669"/>
    <property type="project" value="InterPro"/>
</dbReference>
<dbReference type="PANTHER" id="PTHR30026:SF20">
    <property type="entry name" value="OUTER MEMBRANE PROTEIN TOLC"/>
    <property type="match status" value="1"/>
</dbReference>
<keyword evidence="7" id="KW-0998">Cell outer membrane</keyword>
<protein>
    <submittedName>
        <fullName evidence="8">TolC family protein</fullName>
    </submittedName>
</protein>
<dbReference type="InterPro" id="IPR003423">
    <property type="entry name" value="OMP_efflux"/>
</dbReference>
<dbReference type="GO" id="GO:0009279">
    <property type="term" value="C:cell outer membrane"/>
    <property type="evidence" value="ECO:0007669"/>
    <property type="project" value="UniProtKB-SubCell"/>
</dbReference>
<sequence>MQKANMYYGVKIIGLLLGMALSVALHAQEKAKPLLLEKAIKTAIDSNSTISLALIDEQIAAANFKQTEAIFLPQAALSYTAYTTNNPLNAFGFKLQQQRIQQSDFNPALLNAPGGTPNFATQFTVQQPLLNMDMLYLRKTAEKQTALYQFKTQRTKELIIWQVQQAYLQLQFTYEAKAVLEQALTTATAMQKFTNDRFNQGLLQKSDLLNAAVQVKTVESNLADINSSIQNISDQLSVLMHQPTGIAYSTINMEALPEMALDTLNTKRSDFMAMETAIATYDLLIKSSKMSYLPKLNAFANYQLNDKSMLGFGSGAYLAGVQLQWDIFKGNQTKNKIAVQSLEKNKLAAQLASEKEAAGMELKKTYRQLQDAVNKITVQQAAVDQASEALRILQNRYQQGLANTTDLLFAQTQLSQQQLNLAQAKFSRSSTLAYIQFLTSKS</sequence>
<keyword evidence="9" id="KW-1185">Reference proteome</keyword>